<name>A0A1I2FEF8_9BACT</name>
<protein>
    <submittedName>
        <fullName evidence="3">Methylglutaconyl-CoA hydratase</fullName>
    </submittedName>
</protein>
<dbReference type="OrthoDB" id="9775794at2"/>
<dbReference type="Proteomes" id="UP000199513">
    <property type="component" value="Unassembled WGS sequence"/>
</dbReference>
<dbReference type="InterPro" id="IPR029045">
    <property type="entry name" value="ClpP/crotonase-like_dom_sf"/>
</dbReference>
<dbReference type="AlphaFoldDB" id="A0A1I2FEF8"/>
<dbReference type="PROSITE" id="PS00166">
    <property type="entry name" value="ENOYL_COA_HYDRATASE"/>
    <property type="match status" value="1"/>
</dbReference>
<evidence type="ECO:0000256" key="2">
    <source>
        <dbReference type="RuleBase" id="RU003707"/>
    </source>
</evidence>
<evidence type="ECO:0000313" key="4">
    <source>
        <dbReference type="Proteomes" id="UP000199513"/>
    </source>
</evidence>
<keyword evidence="4" id="KW-1185">Reference proteome</keyword>
<dbReference type="Pfam" id="PF00378">
    <property type="entry name" value="ECH_1"/>
    <property type="match status" value="1"/>
</dbReference>
<dbReference type="RefSeq" id="WP_091544060.1">
    <property type="nucleotide sequence ID" value="NZ_FONY01000013.1"/>
</dbReference>
<dbReference type="EMBL" id="FONY01000013">
    <property type="protein sequence ID" value="SFF02881.1"/>
    <property type="molecule type" value="Genomic_DNA"/>
</dbReference>
<reference evidence="3 4" key="1">
    <citation type="submission" date="2016-10" db="EMBL/GenBank/DDBJ databases">
        <authorList>
            <person name="de Groot N.N."/>
        </authorList>
    </citation>
    <scope>NUCLEOTIDE SEQUENCE [LARGE SCALE GENOMIC DNA]</scope>
    <source>
        <strain>GEY</strain>
        <strain evidence="4">DSM 9560</strain>
    </source>
</reference>
<dbReference type="PANTHER" id="PTHR42964:SF1">
    <property type="entry name" value="POLYKETIDE BIOSYNTHESIS ENOYL-COA HYDRATASE PKSH-RELATED"/>
    <property type="match status" value="1"/>
</dbReference>
<dbReference type="SUPFAM" id="SSF52096">
    <property type="entry name" value="ClpP/crotonase"/>
    <property type="match status" value="1"/>
</dbReference>
<evidence type="ECO:0000256" key="1">
    <source>
        <dbReference type="ARBA" id="ARBA00005254"/>
    </source>
</evidence>
<dbReference type="Gene3D" id="3.90.226.10">
    <property type="entry name" value="2-enoyl-CoA Hydratase, Chain A, domain 1"/>
    <property type="match status" value="1"/>
</dbReference>
<gene>
    <name evidence="3" type="ORF">SAMN04488541_101356</name>
</gene>
<dbReference type="InterPro" id="IPR001753">
    <property type="entry name" value="Enoyl-CoA_hydra/iso"/>
</dbReference>
<proteinExistence type="inferred from homology"/>
<dbReference type="InterPro" id="IPR051683">
    <property type="entry name" value="Enoyl-CoA_Hydratase/Isomerase"/>
</dbReference>
<evidence type="ECO:0000313" key="3">
    <source>
        <dbReference type="EMBL" id="SFF02881.1"/>
    </source>
</evidence>
<sequence>MQEIRYEVNNRIAYITLNRPEKRNAFNKQLVSELKEAFSRAEHEEEVKVIVLKAEGKVFCAGADLGYLQSLQTHTFEENLVDSHYLKDLYLQIYRHPKIVIAAVQGHAIAGGCGLITVCDFVFSVSEAKFGYTEVKIGFVPAIVMTFLIRKIGEARAKEMLLSGDLIEASQAQEYGIVTEVLFDNELYEKVDEFALHLCQTNSAQAMKATKQMIADIQERSLSEALVYAAEVNAKARAFEDCKKGIAAFLSKEKLSW</sequence>
<dbReference type="GO" id="GO:0003824">
    <property type="term" value="F:catalytic activity"/>
    <property type="evidence" value="ECO:0007669"/>
    <property type="project" value="InterPro"/>
</dbReference>
<comment type="similarity">
    <text evidence="1 2">Belongs to the enoyl-CoA hydratase/isomerase family.</text>
</comment>
<dbReference type="STRING" id="1003.SAMN04488541_101356"/>
<accession>A0A1I2FEF8</accession>
<dbReference type="CDD" id="cd06558">
    <property type="entry name" value="crotonase-like"/>
    <property type="match status" value="1"/>
</dbReference>
<organism evidence="3 4">
    <name type="scientific">Thermoflexibacter ruber</name>
    <dbReference type="NCBI Taxonomy" id="1003"/>
    <lineage>
        <taxon>Bacteria</taxon>
        <taxon>Pseudomonadati</taxon>
        <taxon>Bacteroidota</taxon>
        <taxon>Cytophagia</taxon>
        <taxon>Cytophagales</taxon>
        <taxon>Thermoflexibacteraceae</taxon>
        <taxon>Thermoflexibacter</taxon>
    </lineage>
</organism>
<dbReference type="InterPro" id="IPR018376">
    <property type="entry name" value="Enoyl-CoA_hyd/isom_CS"/>
</dbReference>
<dbReference type="PANTHER" id="PTHR42964">
    <property type="entry name" value="ENOYL-COA HYDRATASE"/>
    <property type="match status" value="1"/>
</dbReference>